<dbReference type="AlphaFoldDB" id="A0A4Z2F8P5"/>
<accession>A0A4Z2F8P5</accession>
<reference evidence="2 3" key="1">
    <citation type="submission" date="2019-03" db="EMBL/GenBank/DDBJ databases">
        <title>First draft genome of Liparis tanakae, snailfish: a comprehensive survey of snailfish specific genes.</title>
        <authorList>
            <person name="Kim W."/>
            <person name="Song I."/>
            <person name="Jeong J.-H."/>
            <person name="Kim D."/>
            <person name="Kim S."/>
            <person name="Ryu S."/>
            <person name="Song J.Y."/>
            <person name="Lee S.K."/>
        </authorList>
    </citation>
    <scope>NUCLEOTIDE SEQUENCE [LARGE SCALE GENOMIC DNA]</scope>
    <source>
        <tissue evidence="2">Muscle</tissue>
    </source>
</reference>
<keyword evidence="3" id="KW-1185">Reference proteome</keyword>
<dbReference type="EMBL" id="SRLO01001495">
    <property type="protein sequence ID" value="TNN37385.1"/>
    <property type="molecule type" value="Genomic_DNA"/>
</dbReference>
<evidence type="ECO:0000256" key="1">
    <source>
        <dbReference type="SAM" id="MobiDB-lite"/>
    </source>
</evidence>
<comment type="caution">
    <text evidence="2">The sequence shown here is derived from an EMBL/GenBank/DDBJ whole genome shotgun (WGS) entry which is preliminary data.</text>
</comment>
<protein>
    <submittedName>
        <fullName evidence="2">Uncharacterized protein</fullName>
    </submittedName>
</protein>
<feature type="compositionally biased region" description="Gly residues" evidence="1">
    <location>
        <begin position="82"/>
        <end position="91"/>
    </location>
</feature>
<feature type="region of interest" description="Disordered" evidence="1">
    <location>
        <begin position="42"/>
        <end position="113"/>
    </location>
</feature>
<sequence>MWTGYLVMSQRQELMTRTSGCSPRRKSSRMLSITAGLMAALGPVGWRGRRGTRGTRGDQGDQGGPEGPVGTRGTRGDQRDQGGPGGPGGTSGTDLRGPEETRGDQGDLRDQGAAQSYMSSVLLQRGLTSRLLCVAAAT</sequence>
<name>A0A4Z2F8P5_9TELE</name>
<organism evidence="2 3">
    <name type="scientific">Liparis tanakae</name>
    <name type="common">Tanaka's snailfish</name>
    <dbReference type="NCBI Taxonomy" id="230148"/>
    <lineage>
        <taxon>Eukaryota</taxon>
        <taxon>Metazoa</taxon>
        <taxon>Chordata</taxon>
        <taxon>Craniata</taxon>
        <taxon>Vertebrata</taxon>
        <taxon>Euteleostomi</taxon>
        <taxon>Actinopterygii</taxon>
        <taxon>Neopterygii</taxon>
        <taxon>Teleostei</taxon>
        <taxon>Neoteleostei</taxon>
        <taxon>Acanthomorphata</taxon>
        <taxon>Eupercaria</taxon>
        <taxon>Perciformes</taxon>
        <taxon>Cottioidei</taxon>
        <taxon>Cottales</taxon>
        <taxon>Liparidae</taxon>
        <taxon>Liparis</taxon>
    </lineage>
</organism>
<evidence type="ECO:0000313" key="2">
    <source>
        <dbReference type="EMBL" id="TNN37385.1"/>
    </source>
</evidence>
<gene>
    <name evidence="2" type="ORF">EYF80_052453</name>
</gene>
<evidence type="ECO:0000313" key="3">
    <source>
        <dbReference type="Proteomes" id="UP000314294"/>
    </source>
</evidence>
<dbReference type="Proteomes" id="UP000314294">
    <property type="component" value="Unassembled WGS sequence"/>
</dbReference>
<proteinExistence type="predicted"/>
<feature type="compositionally biased region" description="Basic and acidic residues" evidence="1">
    <location>
        <begin position="96"/>
        <end position="110"/>
    </location>
</feature>